<protein>
    <submittedName>
        <fullName evidence="1">Uncharacterized protein</fullName>
    </submittedName>
</protein>
<proteinExistence type="predicted"/>
<reference evidence="1" key="2">
    <citation type="submission" date="2018-08" db="UniProtKB">
        <authorList>
            <consortium name="EnsemblPlants"/>
        </authorList>
    </citation>
    <scope>IDENTIFICATION</scope>
    <source>
        <strain evidence="1">Yugu1</strain>
    </source>
</reference>
<evidence type="ECO:0000313" key="2">
    <source>
        <dbReference type="Proteomes" id="UP000004995"/>
    </source>
</evidence>
<reference evidence="2" key="1">
    <citation type="journal article" date="2012" name="Nat. Biotechnol.">
        <title>Reference genome sequence of the model plant Setaria.</title>
        <authorList>
            <person name="Bennetzen J.L."/>
            <person name="Schmutz J."/>
            <person name="Wang H."/>
            <person name="Percifield R."/>
            <person name="Hawkins J."/>
            <person name="Pontaroli A.C."/>
            <person name="Estep M."/>
            <person name="Feng L."/>
            <person name="Vaughn J.N."/>
            <person name="Grimwood J."/>
            <person name="Jenkins J."/>
            <person name="Barry K."/>
            <person name="Lindquist E."/>
            <person name="Hellsten U."/>
            <person name="Deshpande S."/>
            <person name="Wang X."/>
            <person name="Wu X."/>
            <person name="Mitros T."/>
            <person name="Triplett J."/>
            <person name="Yang X."/>
            <person name="Ye C.Y."/>
            <person name="Mauro-Herrera M."/>
            <person name="Wang L."/>
            <person name="Li P."/>
            <person name="Sharma M."/>
            <person name="Sharma R."/>
            <person name="Ronald P.C."/>
            <person name="Panaud O."/>
            <person name="Kellogg E.A."/>
            <person name="Brutnell T.P."/>
            <person name="Doust A.N."/>
            <person name="Tuskan G.A."/>
            <person name="Rokhsar D."/>
            <person name="Devos K.M."/>
        </authorList>
    </citation>
    <scope>NUCLEOTIDE SEQUENCE [LARGE SCALE GENOMIC DNA]</scope>
    <source>
        <strain evidence="2">cv. Yugu1</strain>
    </source>
</reference>
<dbReference type="InParanoid" id="K3YKT0"/>
<dbReference type="Proteomes" id="UP000004995">
    <property type="component" value="Unassembled WGS sequence"/>
</dbReference>
<accession>K3YKT0</accession>
<dbReference type="AlphaFoldDB" id="K3YKT0"/>
<keyword evidence="2" id="KW-1185">Reference proteome</keyword>
<sequence>MKIFPLVNESRILADNHHFWKELSRTVLHHILKEIFPP</sequence>
<dbReference type="EnsemblPlants" id="KQL01212">
    <property type="protein sequence ID" value="KQL01212"/>
    <property type="gene ID" value="SETIT_014849mg"/>
</dbReference>
<organism evidence="1 2">
    <name type="scientific">Setaria italica</name>
    <name type="common">Foxtail millet</name>
    <name type="synonym">Panicum italicum</name>
    <dbReference type="NCBI Taxonomy" id="4555"/>
    <lineage>
        <taxon>Eukaryota</taxon>
        <taxon>Viridiplantae</taxon>
        <taxon>Streptophyta</taxon>
        <taxon>Embryophyta</taxon>
        <taxon>Tracheophyta</taxon>
        <taxon>Spermatophyta</taxon>
        <taxon>Magnoliopsida</taxon>
        <taxon>Liliopsida</taxon>
        <taxon>Poales</taxon>
        <taxon>Poaceae</taxon>
        <taxon>PACMAD clade</taxon>
        <taxon>Panicoideae</taxon>
        <taxon>Panicodae</taxon>
        <taxon>Paniceae</taxon>
        <taxon>Cenchrinae</taxon>
        <taxon>Setaria</taxon>
    </lineage>
</organism>
<dbReference type="HOGENOM" id="CLU_3336497_0_0_1"/>
<evidence type="ECO:0000313" key="1">
    <source>
        <dbReference type="EnsemblPlants" id="KQL01212"/>
    </source>
</evidence>
<name>K3YKT0_SETIT</name>
<dbReference type="EMBL" id="AGNK02003652">
    <property type="status" value="NOT_ANNOTATED_CDS"/>
    <property type="molecule type" value="Genomic_DNA"/>
</dbReference>
<dbReference type="Gramene" id="KQL01212">
    <property type="protein sequence ID" value="KQL01212"/>
    <property type="gene ID" value="SETIT_014849mg"/>
</dbReference>